<dbReference type="SUPFAM" id="SSF52799">
    <property type="entry name" value="(Phosphotyrosine protein) phosphatases II"/>
    <property type="match status" value="1"/>
</dbReference>
<name>A0AAW8J8F4_9GAMM</name>
<evidence type="ECO:0000313" key="1">
    <source>
        <dbReference type="EMBL" id="MDQ8936327.1"/>
    </source>
</evidence>
<accession>A0AAW8J8F4</accession>
<sequence>MNNLEQQLSQITHFRYIHQHLLTSAQPSVEQLAQIKSYGVDTVINLGLSHEEQFLADQDQHCIALGLNYLHIPIDWECPADEQCLLVLDLINALVQNKIIWIHCPNGYRVSSLMYLYQQFAMEIDLPTAQEFLHQLWEPNATWTGLIHAVTLQLQGRKATQELEMSLQQVEDTNP</sequence>
<dbReference type="EMBL" id="JAVIDL010000022">
    <property type="protein sequence ID" value="MDQ8936327.1"/>
    <property type="molecule type" value="Genomic_DNA"/>
</dbReference>
<proteinExistence type="predicted"/>
<protein>
    <submittedName>
        <fullName evidence="1">Protein tyrosine phosphatase family protein</fullName>
    </submittedName>
</protein>
<dbReference type="RefSeq" id="WP_308975603.1">
    <property type="nucleotide sequence ID" value="NZ_JAVIDL010000022.1"/>
</dbReference>
<gene>
    <name evidence="1" type="ORF">RFH47_11430</name>
</gene>
<dbReference type="CDD" id="cd14503">
    <property type="entry name" value="PTP-bact"/>
    <property type="match status" value="1"/>
</dbReference>
<dbReference type="InterPro" id="IPR029021">
    <property type="entry name" value="Prot-tyrosine_phosphatase-like"/>
</dbReference>
<reference evidence="1" key="1">
    <citation type="submission" date="2023-08" db="EMBL/GenBank/DDBJ databases">
        <title>Emergence of clinically-relevant ST2 carbapenem-resistant Acinetobacter baumannii strains in hospital sewages in Zhejiang, East of China.</title>
        <authorList>
            <person name="Kaichao C."/>
            <person name="Zhang R."/>
        </authorList>
    </citation>
    <scope>NUCLEOTIDE SEQUENCE</scope>
    <source>
        <strain evidence="1">M-RB-37</strain>
    </source>
</reference>
<evidence type="ECO:0000313" key="2">
    <source>
        <dbReference type="Proteomes" id="UP001243844"/>
    </source>
</evidence>
<dbReference type="Proteomes" id="UP001243844">
    <property type="component" value="Unassembled WGS sequence"/>
</dbReference>
<comment type="caution">
    <text evidence="1">The sequence shown here is derived from an EMBL/GenBank/DDBJ whole genome shotgun (WGS) entry which is preliminary data.</text>
</comment>
<dbReference type="AlphaFoldDB" id="A0AAW8J8F4"/>
<organism evidence="1 2">
    <name type="scientific">Acinetobacter rudis</name>
    <dbReference type="NCBI Taxonomy" id="632955"/>
    <lineage>
        <taxon>Bacteria</taxon>
        <taxon>Pseudomonadati</taxon>
        <taxon>Pseudomonadota</taxon>
        <taxon>Gammaproteobacteria</taxon>
        <taxon>Moraxellales</taxon>
        <taxon>Moraxellaceae</taxon>
        <taxon>Acinetobacter</taxon>
    </lineage>
</organism>
<dbReference type="Gene3D" id="3.90.190.10">
    <property type="entry name" value="Protein tyrosine phosphatase superfamily"/>
    <property type="match status" value="1"/>
</dbReference>
<dbReference type="Pfam" id="PF22785">
    <property type="entry name" value="Tc-R-P"/>
    <property type="match status" value="1"/>
</dbReference>